<evidence type="ECO:0000313" key="2">
    <source>
        <dbReference type="EMBL" id="SNU89457.1"/>
    </source>
</evidence>
<keyword evidence="1" id="KW-0472">Membrane</keyword>
<dbReference type="Proteomes" id="UP000215185">
    <property type="component" value="Chromosome 1"/>
</dbReference>
<protein>
    <submittedName>
        <fullName evidence="2">Uncharacterized protein</fullName>
    </submittedName>
</protein>
<proteinExistence type="predicted"/>
<keyword evidence="1" id="KW-1133">Transmembrane helix</keyword>
<reference evidence="2 3" key="1">
    <citation type="submission" date="2017-06" db="EMBL/GenBank/DDBJ databases">
        <authorList>
            <consortium name="Pathogen Informatics"/>
        </authorList>
    </citation>
    <scope>NUCLEOTIDE SEQUENCE [LARGE SCALE GENOMIC DNA]</scope>
    <source>
        <strain evidence="2 3">NCTC13788</strain>
    </source>
</reference>
<keyword evidence="1" id="KW-0812">Transmembrane</keyword>
<evidence type="ECO:0000313" key="3">
    <source>
        <dbReference type="Proteomes" id="UP000215185"/>
    </source>
</evidence>
<accession>A0A239SVI7</accession>
<dbReference type="KEGG" id="smen:SAMEA4412692_1491"/>
<dbReference type="AlphaFoldDB" id="A0A239SVI7"/>
<feature type="transmembrane region" description="Helical" evidence="1">
    <location>
        <begin position="14"/>
        <end position="31"/>
    </location>
</feature>
<gene>
    <name evidence="2" type="ORF">SAMEA4412692_01491</name>
</gene>
<sequence length="56" mass="6706">MNIKSLKHKAGDPQLFYIYFNGIYLNFWLLAQVTRHQQPLSEFFDFPRVPLQSLFS</sequence>
<dbReference type="EMBL" id="LT906439">
    <property type="protein sequence ID" value="SNU89457.1"/>
    <property type="molecule type" value="Genomic_DNA"/>
</dbReference>
<evidence type="ECO:0000256" key="1">
    <source>
        <dbReference type="SAM" id="Phobius"/>
    </source>
</evidence>
<keyword evidence="3" id="KW-1185">Reference proteome</keyword>
<organism evidence="2 3">
    <name type="scientific">Streptococcus merionis</name>
    <dbReference type="NCBI Taxonomy" id="400065"/>
    <lineage>
        <taxon>Bacteria</taxon>
        <taxon>Bacillati</taxon>
        <taxon>Bacillota</taxon>
        <taxon>Bacilli</taxon>
        <taxon>Lactobacillales</taxon>
        <taxon>Streptococcaceae</taxon>
        <taxon>Streptococcus</taxon>
    </lineage>
</organism>
<name>A0A239SVI7_9STRE</name>